<sequence length="99" mass="11221">MLQSVYSPRIEETAAANVRAGSGGWLRSWSRERRLQKLRRDALATLLRVDSDILRDITGLERHQVVAAAKLPLEVDALDRLRRMRDIEMADAVTSPHSD</sequence>
<evidence type="ECO:0008006" key="3">
    <source>
        <dbReference type="Google" id="ProtNLM"/>
    </source>
</evidence>
<keyword evidence="2" id="KW-1185">Reference proteome</keyword>
<reference evidence="1 2" key="1">
    <citation type="submission" date="2021-04" db="EMBL/GenBank/DDBJ databases">
        <title>Whole genome sequence of Jiella sp. KSK16Y-1.</title>
        <authorList>
            <person name="Tuo L."/>
        </authorList>
    </citation>
    <scope>NUCLEOTIDE SEQUENCE [LARGE SCALE GENOMIC DNA]</scope>
    <source>
        <strain evidence="1 2">KSK16Y-1</strain>
    </source>
</reference>
<protein>
    <recommendedName>
        <fullName evidence="3">DUF1127 domain-containing protein</fullName>
    </recommendedName>
</protein>
<dbReference type="Proteomes" id="UP000678276">
    <property type="component" value="Unassembled WGS sequence"/>
</dbReference>
<evidence type="ECO:0000313" key="1">
    <source>
        <dbReference type="EMBL" id="MBP0614792.1"/>
    </source>
</evidence>
<evidence type="ECO:0000313" key="2">
    <source>
        <dbReference type="Proteomes" id="UP000678276"/>
    </source>
</evidence>
<comment type="caution">
    <text evidence="1">The sequence shown here is derived from an EMBL/GenBank/DDBJ whole genome shotgun (WGS) entry which is preliminary data.</text>
</comment>
<accession>A0ABS4BDF8</accession>
<gene>
    <name evidence="1" type="ORF">J6595_04280</name>
</gene>
<organism evidence="1 2">
    <name type="scientific">Jiella mangrovi</name>
    <dbReference type="NCBI Taxonomy" id="2821407"/>
    <lineage>
        <taxon>Bacteria</taxon>
        <taxon>Pseudomonadati</taxon>
        <taxon>Pseudomonadota</taxon>
        <taxon>Alphaproteobacteria</taxon>
        <taxon>Hyphomicrobiales</taxon>
        <taxon>Aurantimonadaceae</taxon>
        <taxon>Jiella</taxon>
    </lineage>
</organism>
<dbReference type="RefSeq" id="WP_209593205.1">
    <property type="nucleotide sequence ID" value="NZ_JAGJCF010000002.1"/>
</dbReference>
<name>A0ABS4BDF8_9HYPH</name>
<dbReference type="EMBL" id="JAGJCF010000002">
    <property type="protein sequence ID" value="MBP0614792.1"/>
    <property type="molecule type" value="Genomic_DNA"/>
</dbReference>
<proteinExistence type="predicted"/>